<organism evidence="12 13">
    <name type="scientific">Ostreococcus lucimarinus (strain CCE9901)</name>
    <dbReference type="NCBI Taxonomy" id="436017"/>
    <lineage>
        <taxon>Eukaryota</taxon>
        <taxon>Viridiplantae</taxon>
        <taxon>Chlorophyta</taxon>
        <taxon>Mamiellophyceae</taxon>
        <taxon>Mamiellales</taxon>
        <taxon>Bathycoccaceae</taxon>
        <taxon>Ostreococcus</taxon>
    </lineage>
</organism>
<dbReference type="SUPFAM" id="SSF144074">
    <property type="entry name" value="E2F-DP heterodimerization region"/>
    <property type="match status" value="1"/>
</dbReference>
<dbReference type="CDD" id="cd14458">
    <property type="entry name" value="DP_DD"/>
    <property type="match status" value="1"/>
</dbReference>
<keyword evidence="13" id="KW-1185">Reference proteome</keyword>
<dbReference type="GeneID" id="5004267"/>
<dbReference type="FunFam" id="1.10.10.10:FF:000360">
    <property type="entry name" value="Transcription factor Dp-1, a"/>
    <property type="match status" value="1"/>
</dbReference>
<dbReference type="GO" id="GO:0005667">
    <property type="term" value="C:transcription regulator complex"/>
    <property type="evidence" value="ECO:0007669"/>
    <property type="project" value="InterPro"/>
</dbReference>
<dbReference type="RefSeq" id="XP_001420110.1">
    <property type="nucleotide sequence ID" value="XM_001420073.1"/>
</dbReference>
<evidence type="ECO:0000256" key="9">
    <source>
        <dbReference type="SAM" id="MobiDB-lite"/>
    </source>
</evidence>
<reference evidence="12 13" key="1">
    <citation type="journal article" date="2007" name="Proc. Natl. Acad. Sci. U.S.A.">
        <title>The tiny eukaryote Ostreococcus provides genomic insights into the paradox of plankton speciation.</title>
        <authorList>
            <person name="Palenik B."/>
            <person name="Grimwood J."/>
            <person name="Aerts A."/>
            <person name="Rouze P."/>
            <person name="Salamov A."/>
            <person name="Putnam N."/>
            <person name="Dupont C."/>
            <person name="Jorgensen R."/>
            <person name="Derelle E."/>
            <person name="Rombauts S."/>
            <person name="Zhou K."/>
            <person name="Otillar R."/>
            <person name="Merchant S.S."/>
            <person name="Podell S."/>
            <person name="Gaasterland T."/>
            <person name="Napoli C."/>
            <person name="Gendler K."/>
            <person name="Manuell A."/>
            <person name="Tai V."/>
            <person name="Vallon O."/>
            <person name="Piganeau G."/>
            <person name="Jancek S."/>
            <person name="Heijde M."/>
            <person name="Jabbari K."/>
            <person name="Bowler C."/>
            <person name="Lohr M."/>
            <person name="Robbens S."/>
            <person name="Werner G."/>
            <person name="Dubchak I."/>
            <person name="Pazour G.J."/>
            <person name="Ren Q."/>
            <person name="Paulsen I."/>
            <person name="Delwiche C."/>
            <person name="Schmutz J."/>
            <person name="Rokhsar D."/>
            <person name="Van de Peer Y."/>
            <person name="Moreau H."/>
            <person name="Grigoriev I.V."/>
        </authorList>
    </citation>
    <scope>NUCLEOTIDE SEQUENCE [LARGE SCALE GENOMIC DNA]</scope>
    <source>
        <strain evidence="12 13">CCE9901</strain>
    </source>
</reference>
<dbReference type="PANTHER" id="PTHR12548:SF9">
    <property type="entry name" value="TRANSCRIPTION FACTOR DP"/>
    <property type="match status" value="1"/>
</dbReference>
<evidence type="ECO:0000259" key="11">
    <source>
        <dbReference type="SMART" id="SM01372"/>
    </source>
</evidence>
<evidence type="ECO:0000256" key="1">
    <source>
        <dbReference type="ARBA" id="ARBA00004123"/>
    </source>
</evidence>
<proteinExistence type="inferred from homology"/>
<dbReference type="eggNOG" id="KOG2829">
    <property type="taxonomic scope" value="Eukaryota"/>
</dbReference>
<dbReference type="PIRSF" id="PIRSF009404">
    <property type="entry name" value="Transcription_factor_DP"/>
    <property type="match status" value="1"/>
</dbReference>
<dbReference type="GO" id="GO:0005634">
    <property type="term" value="C:nucleus"/>
    <property type="evidence" value="ECO:0007669"/>
    <property type="project" value="UniProtKB-SubCell"/>
</dbReference>
<dbReference type="SMART" id="SM01138">
    <property type="entry name" value="DP"/>
    <property type="match status" value="1"/>
</dbReference>
<gene>
    <name evidence="12" type="ORF">OSTLU_38105</name>
</gene>
<dbReference type="OrthoDB" id="552115at2759"/>
<evidence type="ECO:0000256" key="2">
    <source>
        <dbReference type="ARBA" id="ARBA00010940"/>
    </source>
</evidence>
<dbReference type="InterPro" id="IPR038168">
    <property type="entry name" value="TF_DP_C_sf"/>
</dbReference>
<feature type="domain" description="E2F/DP family winged-helix DNA-binding" evidence="11">
    <location>
        <begin position="73"/>
        <end position="152"/>
    </location>
</feature>
<keyword evidence="5 7" id="KW-0804">Transcription</keyword>
<evidence type="ECO:0000259" key="10">
    <source>
        <dbReference type="SMART" id="SM01138"/>
    </source>
</evidence>
<dbReference type="STRING" id="436017.A4S3K4"/>
<dbReference type="KEGG" id="olu:OSTLU_38105"/>
<accession>A4S3K4</accession>
<dbReference type="OMA" id="DRHDIFF"/>
<dbReference type="InterPro" id="IPR015648">
    <property type="entry name" value="Transcrpt_fac_DP"/>
</dbReference>
<evidence type="ECO:0000256" key="4">
    <source>
        <dbReference type="ARBA" id="ARBA00023125"/>
    </source>
</evidence>
<keyword evidence="6 7" id="KW-0539">Nucleus</keyword>
<dbReference type="InterPro" id="IPR003316">
    <property type="entry name" value="E2F_WHTH_DNA-bd_dom"/>
</dbReference>
<dbReference type="InterPro" id="IPR037241">
    <property type="entry name" value="E2F-DP_heterodim"/>
</dbReference>
<evidence type="ECO:0000256" key="7">
    <source>
        <dbReference type="PIRNR" id="PIRNR009404"/>
    </source>
</evidence>
<sequence>MTPTIGKYDAEVAEKKCQEAAEFVAQARRIIATARANLRAGVKAEVGDDEAYATPKSSKIRKSLPQTPGTGEREQKGLRHFSMRVCEKVEEKKHTSYNEVANELVEELRVTAEETNADFDEKNVRRRVYDALNVLMALEIIRKKKKEIFWNGYPEGYVKPGESPPPAKAAGPRTSNRELASTESIDAFEQKTNYLAELVEQHDALVALVERNQKALAGDGPPPTGIQLPFILIQTKSEAEIDVEISDDQRTVHFDFNRTPFQIHDGFHVLTKMINLHKKRVVGDDGGAEAKASTSKTPTTQKATPVKRKTPTPSKGVGKSPLSAKKAKK</sequence>
<dbReference type="InterPro" id="IPR014889">
    <property type="entry name" value="Transc_factor_DP_C"/>
</dbReference>
<dbReference type="Gene3D" id="1.10.10.10">
    <property type="entry name" value="Winged helix-like DNA-binding domain superfamily/Winged helix DNA-binding domain"/>
    <property type="match status" value="1"/>
</dbReference>
<feature type="region of interest" description="Disordered" evidence="9">
    <location>
        <begin position="156"/>
        <end position="178"/>
    </location>
</feature>
<dbReference type="HOGENOM" id="CLU_768024_0_0_1"/>
<dbReference type="PANTHER" id="PTHR12548">
    <property type="entry name" value="TRANSCRIPTION FACTOR DP"/>
    <property type="match status" value="1"/>
</dbReference>
<name>A4S3K4_OSTLU</name>
<dbReference type="GO" id="GO:0000977">
    <property type="term" value="F:RNA polymerase II transcription regulatory region sequence-specific DNA binding"/>
    <property type="evidence" value="ECO:0007669"/>
    <property type="project" value="TreeGrafter"/>
</dbReference>
<dbReference type="Pfam" id="PF02319">
    <property type="entry name" value="WHD_E2F_TDP"/>
    <property type="match status" value="1"/>
</dbReference>
<feature type="domain" description="Transcription factor DP C-terminal" evidence="10">
    <location>
        <begin position="176"/>
        <end position="329"/>
    </location>
</feature>
<comment type="subcellular location">
    <subcellularLocation>
        <location evidence="1 7 8">Nucleus</location>
    </subcellularLocation>
</comment>
<protein>
    <submittedName>
        <fullName evidence="12">Uncharacterized protein</fullName>
    </submittedName>
</protein>
<dbReference type="GO" id="GO:0051726">
    <property type="term" value="P:regulation of cell cycle"/>
    <property type="evidence" value="ECO:0007669"/>
    <property type="project" value="InterPro"/>
</dbReference>
<feature type="compositionally biased region" description="Polar residues" evidence="9">
    <location>
        <begin position="292"/>
        <end position="303"/>
    </location>
</feature>
<evidence type="ECO:0000256" key="8">
    <source>
        <dbReference type="RuleBase" id="RU003796"/>
    </source>
</evidence>
<comment type="similarity">
    <text evidence="2 7 8">Belongs to the E2F/DP family.</text>
</comment>
<evidence type="ECO:0000313" key="13">
    <source>
        <dbReference type="Proteomes" id="UP000001568"/>
    </source>
</evidence>
<dbReference type="Pfam" id="PF08781">
    <property type="entry name" value="DP"/>
    <property type="match status" value="1"/>
</dbReference>
<evidence type="ECO:0000313" key="12">
    <source>
        <dbReference type="EMBL" id="ABO98403.1"/>
    </source>
</evidence>
<keyword evidence="3 7" id="KW-0805">Transcription regulation</keyword>
<evidence type="ECO:0000256" key="5">
    <source>
        <dbReference type="ARBA" id="ARBA00023163"/>
    </source>
</evidence>
<feature type="region of interest" description="Disordered" evidence="9">
    <location>
        <begin position="53"/>
        <end position="77"/>
    </location>
</feature>
<dbReference type="Gene3D" id="1.20.140.80">
    <property type="entry name" value="Transcription factor DP"/>
    <property type="match status" value="1"/>
</dbReference>
<dbReference type="InterPro" id="IPR036388">
    <property type="entry name" value="WH-like_DNA-bd_sf"/>
</dbReference>
<dbReference type="Gramene" id="ABO98403">
    <property type="protein sequence ID" value="ABO98403"/>
    <property type="gene ID" value="OSTLU_38105"/>
</dbReference>
<comment type="function">
    <text evidence="7">Involved in the regulation of the G1/S transition. Increases the DNA binding activity of E2F proteins after heterodimerization.</text>
</comment>
<dbReference type="EMBL" id="CP000590">
    <property type="protein sequence ID" value="ABO98403.1"/>
    <property type="molecule type" value="Genomic_DNA"/>
</dbReference>
<evidence type="ECO:0000256" key="6">
    <source>
        <dbReference type="ARBA" id="ARBA00023242"/>
    </source>
</evidence>
<dbReference type="Proteomes" id="UP000001568">
    <property type="component" value="Chromosome 10"/>
</dbReference>
<feature type="region of interest" description="Disordered" evidence="9">
    <location>
        <begin position="285"/>
        <end position="329"/>
    </location>
</feature>
<dbReference type="AlphaFoldDB" id="A4S3K4"/>
<dbReference type="InterPro" id="IPR036390">
    <property type="entry name" value="WH_DNA-bd_sf"/>
</dbReference>
<keyword evidence="4 7" id="KW-0238">DNA-binding</keyword>
<dbReference type="SUPFAM" id="SSF46785">
    <property type="entry name" value="Winged helix' DNA-binding domain"/>
    <property type="match status" value="1"/>
</dbReference>
<dbReference type="GO" id="GO:0000981">
    <property type="term" value="F:DNA-binding transcription factor activity, RNA polymerase II-specific"/>
    <property type="evidence" value="ECO:0007669"/>
    <property type="project" value="TreeGrafter"/>
</dbReference>
<dbReference type="SMART" id="SM01372">
    <property type="entry name" value="E2F_TDP"/>
    <property type="match status" value="1"/>
</dbReference>
<evidence type="ECO:0000256" key="3">
    <source>
        <dbReference type="ARBA" id="ARBA00023015"/>
    </source>
</evidence>